<dbReference type="InterPro" id="IPR038665">
    <property type="entry name" value="Voltage-dep_anion_channel_sf"/>
</dbReference>
<feature type="transmembrane region" description="Helical" evidence="8">
    <location>
        <begin position="121"/>
        <end position="142"/>
    </location>
</feature>
<dbReference type="RefSeq" id="WP_129184494.1">
    <property type="nucleotide sequence ID" value="NZ_JAGIOG010000001.1"/>
</dbReference>
<organism evidence="9 10">
    <name type="scientific">Aeromicrobium fastidiosum</name>
    <dbReference type="NCBI Taxonomy" id="52699"/>
    <lineage>
        <taxon>Bacteria</taxon>
        <taxon>Bacillati</taxon>
        <taxon>Actinomycetota</taxon>
        <taxon>Actinomycetes</taxon>
        <taxon>Propionibacteriales</taxon>
        <taxon>Nocardioidaceae</taxon>
        <taxon>Aeromicrobium</taxon>
    </lineage>
</organism>
<sequence>MTTTVSLGLRRGSSDDALSAVGPHWFTWVMGTGIVATAAAGLPVHARGLHALSIVMWALASLLLLAVGAATAAQWGLRPSTARGHVEHPVIAHFYGAPAMALMTVGAATLLVGVDLVGLGAAVAVDVVLWSAGTALGLWTLISIPRRTLRGADPYGGPAFGGWLMPVVPPMVSAATGALLVPHLAASLRPAMKVGCCAFFAVALVASAPLLLTIVRRTLDGHIGEPTSIPTLVIVLGPLGQSATAAHVLGGLAGGTAQAVALGYGCAAVGVALTWALVAAVIVARAIRDGLPFALTWWSFTFPVGTVVTGTSGLAVATGSDVLSALAAGLFVALVGAWTVVAALTVRGLVGGVLLAPPTRRG</sequence>
<keyword evidence="4" id="KW-1003">Cell membrane</keyword>
<dbReference type="PANTHER" id="PTHR31686">
    <property type="match status" value="1"/>
</dbReference>
<dbReference type="EMBL" id="SDPP02000003">
    <property type="protein sequence ID" value="KAA1376436.1"/>
    <property type="molecule type" value="Genomic_DNA"/>
</dbReference>
<feature type="transmembrane region" description="Helical" evidence="8">
    <location>
        <begin position="95"/>
        <end position="114"/>
    </location>
</feature>
<feature type="transmembrane region" description="Helical" evidence="8">
    <location>
        <begin position="261"/>
        <end position="283"/>
    </location>
</feature>
<evidence type="ECO:0000256" key="1">
    <source>
        <dbReference type="ARBA" id="ARBA00004651"/>
    </source>
</evidence>
<comment type="caution">
    <text evidence="9">The sequence shown here is derived from an EMBL/GenBank/DDBJ whole genome shotgun (WGS) entry which is preliminary data.</text>
</comment>
<evidence type="ECO:0000256" key="6">
    <source>
        <dbReference type="ARBA" id="ARBA00022989"/>
    </source>
</evidence>
<evidence type="ECO:0000256" key="4">
    <source>
        <dbReference type="ARBA" id="ARBA00022475"/>
    </source>
</evidence>
<name>A0A641AL70_9ACTN</name>
<comment type="subcellular location">
    <subcellularLocation>
        <location evidence="1">Cell membrane</location>
        <topology evidence="1">Multi-pass membrane protein</topology>
    </subcellularLocation>
</comment>
<dbReference type="GO" id="GO:0055085">
    <property type="term" value="P:transmembrane transport"/>
    <property type="evidence" value="ECO:0007669"/>
    <property type="project" value="InterPro"/>
</dbReference>
<reference evidence="9" key="1">
    <citation type="submission" date="2019-09" db="EMBL/GenBank/DDBJ databases">
        <authorList>
            <person name="Li J."/>
        </authorList>
    </citation>
    <scope>NUCLEOTIDE SEQUENCE [LARGE SCALE GENOMIC DNA]</scope>
    <source>
        <strain evidence="9">NRBC 14897</strain>
    </source>
</reference>
<feature type="transmembrane region" description="Helical" evidence="8">
    <location>
        <begin position="162"/>
        <end position="182"/>
    </location>
</feature>
<evidence type="ECO:0000256" key="7">
    <source>
        <dbReference type="ARBA" id="ARBA00023136"/>
    </source>
</evidence>
<evidence type="ECO:0000256" key="2">
    <source>
        <dbReference type="ARBA" id="ARBA00008566"/>
    </source>
</evidence>
<gene>
    <name evidence="9" type="ORF">ESP62_013500</name>
</gene>
<feature type="transmembrane region" description="Helical" evidence="8">
    <location>
        <begin position="54"/>
        <end position="75"/>
    </location>
</feature>
<comment type="similarity">
    <text evidence="2">Belongs to the tellurite-resistance/dicarboxylate transporter (TDT) family.</text>
</comment>
<keyword evidence="7 8" id="KW-0472">Membrane</keyword>
<evidence type="ECO:0000313" key="10">
    <source>
        <dbReference type="Proteomes" id="UP001515100"/>
    </source>
</evidence>
<evidence type="ECO:0000256" key="3">
    <source>
        <dbReference type="ARBA" id="ARBA00022448"/>
    </source>
</evidence>
<feature type="transmembrane region" description="Helical" evidence="8">
    <location>
        <begin position="323"/>
        <end position="356"/>
    </location>
</feature>
<protein>
    <submittedName>
        <fullName evidence="9">C4-dicarboxylate ABC transporter</fullName>
    </submittedName>
</protein>
<dbReference type="AlphaFoldDB" id="A0A641AL70"/>
<dbReference type="GO" id="GO:0005886">
    <property type="term" value="C:plasma membrane"/>
    <property type="evidence" value="ECO:0007669"/>
    <property type="project" value="UniProtKB-SubCell"/>
</dbReference>
<dbReference type="Gene3D" id="1.50.10.150">
    <property type="entry name" value="Voltage-dependent anion channel"/>
    <property type="match status" value="1"/>
</dbReference>
<keyword evidence="3" id="KW-0813">Transport</keyword>
<evidence type="ECO:0000313" key="9">
    <source>
        <dbReference type="EMBL" id="KAA1376436.1"/>
    </source>
</evidence>
<proteinExistence type="inferred from homology"/>
<dbReference type="Proteomes" id="UP001515100">
    <property type="component" value="Unassembled WGS sequence"/>
</dbReference>
<evidence type="ECO:0000256" key="5">
    <source>
        <dbReference type="ARBA" id="ARBA00022692"/>
    </source>
</evidence>
<dbReference type="InterPro" id="IPR051629">
    <property type="entry name" value="Sulfite_efflux_TDT"/>
</dbReference>
<dbReference type="PANTHER" id="PTHR31686:SF1">
    <property type="entry name" value="SULFITE EFFLUX PUMP SSU1"/>
    <property type="match status" value="1"/>
</dbReference>
<accession>A0A641AL70</accession>
<feature type="transmembrane region" description="Helical" evidence="8">
    <location>
        <begin position="295"/>
        <end position="317"/>
    </location>
</feature>
<dbReference type="Pfam" id="PF03595">
    <property type="entry name" value="SLAC1"/>
    <property type="match status" value="1"/>
</dbReference>
<dbReference type="OrthoDB" id="958273at2"/>
<keyword evidence="10" id="KW-1185">Reference proteome</keyword>
<keyword evidence="6 8" id="KW-1133">Transmembrane helix</keyword>
<dbReference type="InterPro" id="IPR004695">
    <property type="entry name" value="SLAC1/Mae1/Ssu1/TehA"/>
</dbReference>
<keyword evidence="5 8" id="KW-0812">Transmembrane</keyword>
<evidence type="ECO:0000256" key="8">
    <source>
        <dbReference type="SAM" id="Phobius"/>
    </source>
</evidence>
<feature type="transmembrane region" description="Helical" evidence="8">
    <location>
        <begin position="25"/>
        <end position="42"/>
    </location>
</feature>
<feature type="transmembrane region" description="Helical" evidence="8">
    <location>
        <begin position="194"/>
        <end position="215"/>
    </location>
</feature>